<evidence type="ECO:0000256" key="3">
    <source>
        <dbReference type="ARBA" id="ARBA00022679"/>
    </source>
</evidence>
<dbReference type="GO" id="GO:0016787">
    <property type="term" value="F:hydrolase activity"/>
    <property type="evidence" value="ECO:0007669"/>
    <property type="project" value="UniProtKB-KW"/>
</dbReference>
<evidence type="ECO:0000256" key="8">
    <source>
        <dbReference type="ARBA" id="ARBA00048968"/>
    </source>
</evidence>
<dbReference type="InterPro" id="IPR003730">
    <property type="entry name" value="Cu_polyphenol_OxRdtase"/>
</dbReference>
<dbReference type="InterPro" id="IPR038371">
    <property type="entry name" value="Cu_polyphenol_OxRdtase_sf"/>
</dbReference>
<comment type="catalytic activity">
    <reaction evidence="1">
        <text>inosine + phosphate = alpha-D-ribose 1-phosphate + hypoxanthine</text>
        <dbReference type="Rhea" id="RHEA:27646"/>
        <dbReference type="ChEBI" id="CHEBI:17368"/>
        <dbReference type="ChEBI" id="CHEBI:17596"/>
        <dbReference type="ChEBI" id="CHEBI:43474"/>
        <dbReference type="ChEBI" id="CHEBI:57720"/>
        <dbReference type="EC" id="2.4.2.1"/>
    </reaction>
    <physiologicalReaction direction="left-to-right" evidence="1">
        <dbReference type="Rhea" id="RHEA:27647"/>
    </physiologicalReaction>
</comment>
<organism evidence="11 12">
    <name type="scientific">Bacteroides reticulotermitis</name>
    <dbReference type="NCBI Taxonomy" id="1133319"/>
    <lineage>
        <taxon>Bacteria</taxon>
        <taxon>Pseudomonadati</taxon>
        <taxon>Bacteroidota</taxon>
        <taxon>Bacteroidia</taxon>
        <taxon>Bacteroidales</taxon>
        <taxon>Bacteroidaceae</taxon>
        <taxon>Bacteroides</taxon>
    </lineage>
</organism>
<comment type="catalytic activity">
    <reaction evidence="8">
        <text>adenosine + phosphate = alpha-D-ribose 1-phosphate + adenine</text>
        <dbReference type="Rhea" id="RHEA:27642"/>
        <dbReference type="ChEBI" id="CHEBI:16335"/>
        <dbReference type="ChEBI" id="CHEBI:16708"/>
        <dbReference type="ChEBI" id="CHEBI:43474"/>
        <dbReference type="ChEBI" id="CHEBI:57720"/>
        <dbReference type="EC" id="2.4.2.1"/>
    </reaction>
    <physiologicalReaction direction="left-to-right" evidence="8">
        <dbReference type="Rhea" id="RHEA:27643"/>
    </physiologicalReaction>
</comment>
<dbReference type="PANTHER" id="PTHR30616">
    <property type="entry name" value="UNCHARACTERIZED PROTEIN YFIH"/>
    <property type="match status" value="1"/>
</dbReference>
<evidence type="ECO:0000256" key="1">
    <source>
        <dbReference type="ARBA" id="ARBA00000553"/>
    </source>
</evidence>
<protein>
    <recommendedName>
        <fullName evidence="10">Purine nucleoside phosphorylase</fullName>
    </recommendedName>
</protein>
<dbReference type="Gene3D" id="3.60.140.10">
    <property type="entry name" value="CNF1/YfiH-like putative cysteine hydrolases"/>
    <property type="match status" value="1"/>
</dbReference>
<name>A0A840D7T1_9BACE</name>
<keyword evidence="5" id="KW-0378">Hydrolase</keyword>
<reference evidence="11" key="1">
    <citation type="submission" date="2020-08" db="EMBL/GenBank/DDBJ databases">
        <title>Genomic Encyclopedia of Type Strains, Phase IV (KMG-IV): sequencing the most valuable type-strain genomes for metagenomic binning, comparative biology and taxonomic classification.</title>
        <authorList>
            <person name="Goeker M."/>
        </authorList>
    </citation>
    <scope>NUCLEOTIDE SEQUENCE [LARGE SCALE GENOMIC DNA]</scope>
    <source>
        <strain evidence="11">DSM 105720</strain>
    </source>
</reference>
<dbReference type="Proteomes" id="UP000560658">
    <property type="component" value="Unassembled WGS sequence"/>
</dbReference>
<evidence type="ECO:0000256" key="4">
    <source>
        <dbReference type="ARBA" id="ARBA00022723"/>
    </source>
</evidence>
<keyword evidence="4" id="KW-0479">Metal-binding</keyword>
<proteinExistence type="inferred from homology"/>
<evidence type="ECO:0000256" key="9">
    <source>
        <dbReference type="ARBA" id="ARBA00049893"/>
    </source>
</evidence>
<dbReference type="AlphaFoldDB" id="A0A840D7T1"/>
<dbReference type="InterPro" id="IPR011324">
    <property type="entry name" value="Cytotoxic_necrot_fac-like_cat"/>
</dbReference>
<dbReference type="EMBL" id="JACIER010000009">
    <property type="protein sequence ID" value="MBB4044513.1"/>
    <property type="molecule type" value="Genomic_DNA"/>
</dbReference>
<keyword evidence="3" id="KW-0808">Transferase</keyword>
<dbReference type="GO" id="GO:0005507">
    <property type="term" value="F:copper ion binding"/>
    <property type="evidence" value="ECO:0007669"/>
    <property type="project" value="TreeGrafter"/>
</dbReference>
<evidence type="ECO:0000256" key="7">
    <source>
        <dbReference type="ARBA" id="ARBA00047989"/>
    </source>
</evidence>
<comment type="catalytic activity">
    <reaction evidence="7">
        <text>adenosine + H2O + H(+) = inosine + NH4(+)</text>
        <dbReference type="Rhea" id="RHEA:24408"/>
        <dbReference type="ChEBI" id="CHEBI:15377"/>
        <dbReference type="ChEBI" id="CHEBI:15378"/>
        <dbReference type="ChEBI" id="CHEBI:16335"/>
        <dbReference type="ChEBI" id="CHEBI:17596"/>
        <dbReference type="ChEBI" id="CHEBI:28938"/>
        <dbReference type="EC" id="3.5.4.4"/>
    </reaction>
    <physiologicalReaction direction="left-to-right" evidence="7">
        <dbReference type="Rhea" id="RHEA:24409"/>
    </physiologicalReaction>
</comment>
<comment type="caution">
    <text evidence="11">The sequence shown here is derived from an EMBL/GenBank/DDBJ whole genome shotgun (WGS) entry which is preliminary data.</text>
</comment>
<dbReference type="SUPFAM" id="SSF64438">
    <property type="entry name" value="CNF1/YfiH-like putative cysteine hydrolases"/>
    <property type="match status" value="1"/>
</dbReference>
<accession>A0A840D7T1</accession>
<dbReference type="Pfam" id="PF02578">
    <property type="entry name" value="Cu-oxidase_4"/>
    <property type="match status" value="1"/>
</dbReference>
<dbReference type="GO" id="GO:0017061">
    <property type="term" value="F:S-methyl-5-thioadenosine phosphorylase activity"/>
    <property type="evidence" value="ECO:0007669"/>
    <property type="project" value="UniProtKB-EC"/>
</dbReference>
<dbReference type="PANTHER" id="PTHR30616:SF2">
    <property type="entry name" value="PURINE NUCLEOSIDE PHOSPHORYLASE LACC1"/>
    <property type="match status" value="1"/>
</dbReference>
<evidence type="ECO:0000313" key="12">
    <source>
        <dbReference type="Proteomes" id="UP000560658"/>
    </source>
</evidence>
<keyword evidence="12" id="KW-1185">Reference proteome</keyword>
<evidence type="ECO:0000256" key="2">
    <source>
        <dbReference type="ARBA" id="ARBA00007353"/>
    </source>
</evidence>
<evidence type="ECO:0000256" key="5">
    <source>
        <dbReference type="ARBA" id="ARBA00022801"/>
    </source>
</evidence>
<dbReference type="NCBIfam" id="TIGR00726">
    <property type="entry name" value="peptidoglycan editing factor PgeF"/>
    <property type="match status" value="1"/>
</dbReference>
<dbReference type="RefSeq" id="WP_044160252.1">
    <property type="nucleotide sequence ID" value="NZ_JACIER010000009.1"/>
</dbReference>
<evidence type="ECO:0000256" key="10">
    <source>
        <dbReference type="RuleBase" id="RU361274"/>
    </source>
</evidence>
<comment type="similarity">
    <text evidence="2 10">Belongs to the purine nucleoside phosphorylase YfiH/LACC1 family.</text>
</comment>
<evidence type="ECO:0000256" key="6">
    <source>
        <dbReference type="ARBA" id="ARBA00022833"/>
    </source>
</evidence>
<comment type="catalytic activity">
    <reaction evidence="9">
        <text>S-methyl-5'-thioadenosine + phosphate = 5-(methylsulfanyl)-alpha-D-ribose 1-phosphate + adenine</text>
        <dbReference type="Rhea" id="RHEA:11852"/>
        <dbReference type="ChEBI" id="CHEBI:16708"/>
        <dbReference type="ChEBI" id="CHEBI:17509"/>
        <dbReference type="ChEBI" id="CHEBI:43474"/>
        <dbReference type="ChEBI" id="CHEBI:58533"/>
        <dbReference type="EC" id="2.4.2.28"/>
    </reaction>
    <physiologicalReaction direction="left-to-right" evidence="9">
        <dbReference type="Rhea" id="RHEA:11853"/>
    </physiologicalReaction>
</comment>
<evidence type="ECO:0000313" key="11">
    <source>
        <dbReference type="EMBL" id="MBB4044513.1"/>
    </source>
</evidence>
<gene>
    <name evidence="11" type="ORF">GGR06_002308</name>
</gene>
<sequence length="274" mass="30356">MISITEDKRMLGYESLSSCSNISHFVTTRNGGASEGPYGTFNCSPYSGDREEAVKQNQSLLLEGMRCQPEELVIPFQTHGTKSVVIDEGFSAISAERKKEMLHGVDALITSIPGYCLCVSTADCVPVLLYDRKNGVVAAVHAGWRGTVNYILRETLCSMKRLFGTDGEDVTACIGPSISLASFEVGEEVYEAFQRKGFDMPRISVWNEATRKHHIDLWEANRLQLLALGVSEKQIEISGICTYICHDQFFSARRLGINSGRILSGIMLNKEEVR</sequence>
<dbReference type="CDD" id="cd16833">
    <property type="entry name" value="YfiH"/>
    <property type="match status" value="1"/>
</dbReference>
<keyword evidence="6" id="KW-0862">Zinc</keyword>